<accession>A0A4Q7MNS2</accession>
<sequence>MTSEVKTAAAAAPRYRAMRYGVDGVSVERRDNGICYLRADAALQPFAPSMGSRLAYWAGQRPAHTLFARRERLADGSLGDWVHLSYAQALEQARKVGQALLDRGLDTERPVVILGENSLEHAVLALACLYVGIPYCTVSAAYSTLATDYAKLRRVLETLTPGLVLAVDGAQYGRAIDAEVAEDCEVWLERDDGWRRRAGRQALWHDILATEAGPAVEAAAAAVTPERIAKFLFTSGSTKLPAAVINTHGMWCSNQQQLAQSIPLVQDEDLTMVDWLPWSHTFGGNHNFGIALYNGGSLYINDGRPTPGLIHETLRNLREIAPTVYFDVPTGFEAIAAAMRTDEQLRRNLLSRVKLFYYAAAGLAQPIWDALHACQEQELGERIVMGTGLGMTESSPFALFVNHPDVRAGDLGVPAPGLSIKLVPNGDKLEVRYKGPNITPGYWRDPDATRAAFDEEGFLCTGDAVAWIDAARPERGLRFDGRISEDFKLSTGTFVSVGPLRTRVVTQGSPYVGDVVLTGLNQKDVGAMVFVSPAARALAGAGPEVPQAEVNAHPAVRAAFQGILDALAASATGSANRIARMVLLEQPPQSSVGEITDKGSINQRAVLRHRAALVEALHEGTAPGILYPSAKKKD</sequence>
<evidence type="ECO:0000259" key="3">
    <source>
        <dbReference type="Pfam" id="PF00501"/>
    </source>
</evidence>
<protein>
    <submittedName>
        <fullName evidence="4">Trans-feruloyl-CoA synthase</fullName>
    </submittedName>
</protein>
<dbReference type="AlphaFoldDB" id="A0A4Q7MNS2"/>
<reference evidence="4 5" key="1">
    <citation type="submission" date="2019-02" db="EMBL/GenBank/DDBJ databases">
        <title>Genomic Encyclopedia of Type Strains, Phase IV (KMG-IV): sequencing the most valuable type-strain genomes for metagenomic binning, comparative biology and taxonomic classification.</title>
        <authorList>
            <person name="Goeker M."/>
        </authorList>
    </citation>
    <scope>NUCLEOTIDE SEQUENCE [LARGE SCALE GENOMIC DNA]</scope>
    <source>
        <strain evidence="4 5">DSM 16618</strain>
    </source>
</reference>
<evidence type="ECO:0000313" key="5">
    <source>
        <dbReference type="Proteomes" id="UP000292039"/>
    </source>
</evidence>
<dbReference type="EMBL" id="SGWZ01000002">
    <property type="protein sequence ID" value="RZS70228.1"/>
    <property type="molecule type" value="Genomic_DNA"/>
</dbReference>
<gene>
    <name evidence="4" type="ORF">EV679_1626</name>
</gene>
<name>A0A4Q7MNS2_9BURK</name>
<dbReference type="Gene3D" id="3.40.50.12780">
    <property type="entry name" value="N-terminal domain of ligase-like"/>
    <property type="match status" value="1"/>
</dbReference>
<dbReference type="PANTHER" id="PTHR43201">
    <property type="entry name" value="ACYL-COA SYNTHETASE"/>
    <property type="match status" value="1"/>
</dbReference>
<comment type="similarity">
    <text evidence="1">Belongs to the ATP-dependent AMP-binding enzyme family.</text>
</comment>
<evidence type="ECO:0000313" key="4">
    <source>
        <dbReference type="EMBL" id="RZS70228.1"/>
    </source>
</evidence>
<organism evidence="4 5">
    <name type="scientific">Kerstersia gyiorum</name>
    <dbReference type="NCBI Taxonomy" id="206506"/>
    <lineage>
        <taxon>Bacteria</taxon>
        <taxon>Pseudomonadati</taxon>
        <taxon>Pseudomonadota</taxon>
        <taxon>Betaproteobacteria</taxon>
        <taxon>Burkholderiales</taxon>
        <taxon>Alcaligenaceae</taxon>
        <taxon>Kerstersia</taxon>
    </lineage>
</organism>
<comment type="caution">
    <text evidence="4">The sequence shown here is derived from an EMBL/GenBank/DDBJ whole genome shotgun (WGS) entry which is preliminary data.</text>
</comment>
<dbReference type="Pfam" id="PF00501">
    <property type="entry name" value="AMP-binding"/>
    <property type="match status" value="1"/>
</dbReference>
<dbReference type="InterPro" id="IPR042099">
    <property type="entry name" value="ANL_N_sf"/>
</dbReference>
<evidence type="ECO:0000256" key="1">
    <source>
        <dbReference type="ARBA" id="ARBA00006432"/>
    </source>
</evidence>
<feature type="domain" description="AMP-dependent synthetase/ligase" evidence="3">
    <location>
        <begin position="61"/>
        <end position="443"/>
    </location>
</feature>
<dbReference type="InterPro" id="IPR000873">
    <property type="entry name" value="AMP-dep_synth/lig_dom"/>
</dbReference>
<evidence type="ECO:0000256" key="2">
    <source>
        <dbReference type="ARBA" id="ARBA00022598"/>
    </source>
</evidence>
<dbReference type="Proteomes" id="UP000292039">
    <property type="component" value="Unassembled WGS sequence"/>
</dbReference>
<dbReference type="PANTHER" id="PTHR43201:SF5">
    <property type="entry name" value="MEDIUM-CHAIN ACYL-COA LIGASE ACSF2, MITOCHONDRIAL"/>
    <property type="match status" value="1"/>
</dbReference>
<dbReference type="GO" id="GO:0006631">
    <property type="term" value="P:fatty acid metabolic process"/>
    <property type="evidence" value="ECO:0007669"/>
    <property type="project" value="TreeGrafter"/>
</dbReference>
<dbReference type="GO" id="GO:0031956">
    <property type="term" value="F:medium-chain fatty acid-CoA ligase activity"/>
    <property type="evidence" value="ECO:0007669"/>
    <property type="project" value="TreeGrafter"/>
</dbReference>
<proteinExistence type="inferred from homology"/>
<keyword evidence="2" id="KW-0436">Ligase</keyword>
<dbReference type="SUPFAM" id="SSF56801">
    <property type="entry name" value="Acetyl-CoA synthetase-like"/>
    <property type="match status" value="1"/>
</dbReference>